<feature type="region of interest" description="Disordered" evidence="1">
    <location>
        <begin position="220"/>
        <end position="245"/>
    </location>
</feature>
<comment type="caution">
    <text evidence="2">The sequence shown here is derived from an EMBL/GenBank/DDBJ whole genome shotgun (WGS) entry which is preliminary data.</text>
</comment>
<feature type="region of interest" description="Disordered" evidence="1">
    <location>
        <begin position="921"/>
        <end position="946"/>
    </location>
</feature>
<reference evidence="2" key="1">
    <citation type="submission" date="2020-05" db="EMBL/GenBank/DDBJ databases">
        <title>Mycena genomes resolve the evolution of fungal bioluminescence.</title>
        <authorList>
            <person name="Tsai I.J."/>
        </authorList>
    </citation>
    <scope>NUCLEOTIDE SEQUENCE</scope>
    <source>
        <strain evidence="2">CCC161011</strain>
    </source>
</reference>
<sequence>MPADRQRVVYKKWDRDPKGKLLEKPPPKGSRTENNITWGHTLDDFYWMRYRIPRIPGVNVLTIWSRSMIKEFGENYLNEKHEKEPEPRRLRPWPVLTLPSHIPSSTRLGYIDEGCGDNHEHSWRRVETETSQSATREKAKLICPTLAGLECCPINYFPLEAPENLEAIPACVAGQPSTLRYAVPSLGGCIRSDMWRDANANATAGSSDGVDPALSAALNANSPAVAPPPPHPAYPAAQEPTPTSNGVVAESFARAAPISIDTNPTSCVSSTQATFETCSTTPTSATLVAIPTADILKMANWTDSTDSERINAKIALPTATYAAPVVIDVVVPAQTPRTADPIPDAPEPTAPAARAMDVDAPKIGGRAGDEDKPGDATDEVPPAEATEVDAPRVEDGAGKGVKAKSAGDVLLGEIETGHILADPKDYARAAAAEAEATAELCVAATPAAVNDPVGVVDAHMPTTFQASVEEEDIWKCPPPPPPTPEPIFDGLPKLEEFIPEEYFPDVLYVNDPDKKTAISHNYKKPGSRLLKAQTLEPVPRKYKRVWPRFVRDTEPATAFNTDPNCASIKVPPLPAASGPTRWSIAPRTSPPTVPKPSTNLRIAHLNLSSAPCLGVGNHSAVFRAGLRLPYPLSARSPTGEVTVAAKTGFSGDEARKLLSNEGKIYGAFPKHLQEDWCGLNLVAPITHPVPVHAVVPKFYGYYVPVMEDVERAKQEAVHAWKQKKKEERLKKKEKAEAKKAKAAERGGHDGGAAEGKDEGATQGGDDDEEKEDSEEQNSDEEEEAARKDEEYAVSRFESSPSYKAWHRLSPILLLEECGEPISPSAFTADERSECFSLALRLHCAEFTQNSFYVRNILRQPGPLTVAPPARSDKTPSFRIIDHGRGRHWLYQLETTKKENAERRRRNKSKAEMRAQMNVPTEEEMKVRMKAEEAEDEMDKKHLEAAAKSWSESRDYEVCQARSELQILDSHY</sequence>
<feature type="region of interest" description="Disordered" evidence="1">
    <location>
        <begin position="1"/>
        <end position="35"/>
    </location>
</feature>
<feature type="compositionally biased region" description="Basic and acidic residues" evidence="1">
    <location>
        <begin position="922"/>
        <end position="946"/>
    </location>
</feature>
<evidence type="ECO:0000313" key="2">
    <source>
        <dbReference type="EMBL" id="KAF7334500.1"/>
    </source>
</evidence>
<keyword evidence="3" id="KW-1185">Reference proteome</keyword>
<protein>
    <submittedName>
        <fullName evidence="2">Uncharacterized protein</fullName>
    </submittedName>
</protein>
<organism evidence="2 3">
    <name type="scientific">Mycena venus</name>
    <dbReference type="NCBI Taxonomy" id="2733690"/>
    <lineage>
        <taxon>Eukaryota</taxon>
        <taxon>Fungi</taxon>
        <taxon>Dikarya</taxon>
        <taxon>Basidiomycota</taxon>
        <taxon>Agaricomycotina</taxon>
        <taxon>Agaricomycetes</taxon>
        <taxon>Agaricomycetidae</taxon>
        <taxon>Agaricales</taxon>
        <taxon>Marasmiineae</taxon>
        <taxon>Mycenaceae</taxon>
        <taxon>Mycena</taxon>
    </lineage>
</organism>
<feature type="compositionally biased region" description="Basic and acidic residues" evidence="1">
    <location>
        <begin position="719"/>
        <end position="748"/>
    </location>
</feature>
<proteinExistence type="predicted"/>
<gene>
    <name evidence="2" type="ORF">MVEN_02279500</name>
</gene>
<name>A0A8H6X4T9_9AGAR</name>
<evidence type="ECO:0000313" key="3">
    <source>
        <dbReference type="Proteomes" id="UP000620124"/>
    </source>
</evidence>
<feature type="region of interest" description="Disordered" evidence="1">
    <location>
        <begin position="719"/>
        <end position="793"/>
    </location>
</feature>
<dbReference type="EMBL" id="JACAZI010000026">
    <property type="protein sequence ID" value="KAF7334500.1"/>
    <property type="molecule type" value="Genomic_DNA"/>
</dbReference>
<dbReference type="AlphaFoldDB" id="A0A8H6X4T9"/>
<dbReference type="OrthoDB" id="5327923at2759"/>
<feature type="compositionally biased region" description="Basic and acidic residues" evidence="1">
    <location>
        <begin position="1"/>
        <end position="26"/>
    </location>
</feature>
<feature type="compositionally biased region" description="Acidic residues" evidence="1">
    <location>
        <begin position="764"/>
        <end position="783"/>
    </location>
</feature>
<feature type="region of interest" description="Disordered" evidence="1">
    <location>
        <begin position="362"/>
        <end position="387"/>
    </location>
</feature>
<accession>A0A8H6X4T9</accession>
<dbReference type="Proteomes" id="UP000620124">
    <property type="component" value="Unassembled WGS sequence"/>
</dbReference>
<evidence type="ECO:0000256" key="1">
    <source>
        <dbReference type="SAM" id="MobiDB-lite"/>
    </source>
</evidence>